<keyword evidence="9" id="KW-0444">Lipid biosynthesis</keyword>
<name>A0A1H2YC76_9FIRM</name>
<evidence type="ECO:0000256" key="20">
    <source>
        <dbReference type="ARBA" id="ARBA00032253"/>
    </source>
</evidence>
<evidence type="ECO:0000313" key="26">
    <source>
        <dbReference type="Proteomes" id="UP000198828"/>
    </source>
</evidence>
<feature type="transmembrane region" description="Helical" evidence="24">
    <location>
        <begin position="12"/>
        <end position="39"/>
    </location>
</feature>
<dbReference type="PANTHER" id="PTHR46382">
    <property type="entry name" value="PHOSPHATIDATE CYTIDYLYLTRANSFERASE"/>
    <property type="match status" value="1"/>
</dbReference>
<dbReference type="EMBL" id="FNNG01000006">
    <property type="protein sequence ID" value="SDX02832.1"/>
    <property type="molecule type" value="Genomic_DNA"/>
</dbReference>
<evidence type="ECO:0000256" key="6">
    <source>
        <dbReference type="ARBA" id="ARBA00012487"/>
    </source>
</evidence>
<dbReference type="AlphaFoldDB" id="A0A1H2YC76"/>
<protein>
    <recommendedName>
        <fullName evidence="7">Phosphatidate cytidylyltransferase</fullName>
        <ecNumber evidence="6">2.7.7.41</ecNumber>
    </recommendedName>
    <alternativeName>
        <fullName evidence="20">CDP-DAG synthase</fullName>
    </alternativeName>
    <alternativeName>
        <fullName evidence="22">CDP-DG synthase</fullName>
    </alternativeName>
    <alternativeName>
        <fullName evidence="18">CDP-diacylglycerol synthase</fullName>
    </alternativeName>
    <alternativeName>
        <fullName evidence="21">CDP-diglyceride pyrophosphorylase</fullName>
    </alternativeName>
    <alternativeName>
        <fullName evidence="23">CDP-diglyceride synthase</fullName>
    </alternativeName>
    <alternativeName>
        <fullName evidence="19">CTP:phosphatidate cytidylyltransferase</fullName>
    </alternativeName>
</protein>
<evidence type="ECO:0000256" key="24">
    <source>
        <dbReference type="SAM" id="Phobius"/>
    </source>
</evidence>
<feature type="transmembrane region" description="Helical" evidence="24">
    <location>
        <begin position="168"/>
        <end position="187"/>
    </location>
</feature>
<dbReference type="GO" id="GO:0004605">
    <property type="term" value="F:phosphatidate cytidylyltransferase activity"/>
    <property type="evidence" value="ECO:0007669"/>
    <property type="project" value="UniProtKB-EC"/>
</dbReference>
<reference evidence="25 26" key="1">
    <citation type="submission" date="2016-10" db="EMBL/GenBank/DDBJ databases">
        <authorList>
            <person name="de Groot N.N."/>
        </authorList>
    </citation>
    <scope>NUCLEOTIDE SEQUENCE [LARGE SCALE GENOMIC DNA]</scope>
    <source>
        <strain evidence="25 26">DSM 23310</strain>
    </source>
</reference>
<evidence type="ECO:0000256" key="19">
    <source>
        <dbReference type="ARBA" id="ARBA00031825"/>
    </source>
</evidence>
<dbReference type="EC" id="2.7.7.41" evidence="6"/>
<evidence type="ECO:0000256" key="22">
    <source>
        <dbReference type="ARBA" id="ARBA00032743"/>
    </source>
</evidence>
<keyword evidence="15 24" id="KW-0472">Membrane</keyword>
<evidence type="ECO:0000256" key="12">
    <source>
        <dbReference type="ARBA" id="ARBA00022695"/>
    </source>
</evidence>
<proteinExistence type="inferred from homology"/>
<dbReference type="GO" id="GO:0016024">
    <property type="term" value="P:CDP-diacylglycerol biosynthetic process"/>
    <property type="evidence" value="ECO:0007669"/>
    <property type="project" value="TreeGrafter"/>
</dbReference>
<evidence type="ECO:0000256" key="23">
    <source>
        <dbReference type="ARBA" id="ARBA00033406"/>
    </source>
</evidence>
<keyword evidence="14" id="KW-0443">Lipid metabolism</keyword>
<feature type="transmembrane region" description="Helical" evidence="24">
    <location>
        <begin position="128"/>
        <end position="147"/>
    </location>
</feature>
<keyword evidence="16" id="KW-0594">Phospholipid biosynthesis</keyword>
<keyword evidence="12 25" id="KW-0548">Nucleotidyltransferase</keyword>
<dbReference type="Proteomes" id="UP000198828">
    <property type="component" value="Unassembled WGS sequence"/>
</dbReference>
<evidence type="ECO:0000256" key="15">
    <source>
        <dbReference type="ARBA" id="ARBA00023136"/>
    </source>
</evidence>
<evidence type="ECO:0000256" key="10">
    <source>
        <dbReference type="ARBA" id="ARBA00022679"/>
    </source>
</evidence>
<evidence type="ECO:0000256" key="3">
    <source>
        <dbReference type="ARBA" id="ARBA00005119"/>
    </source>
</evidence>
<dbReference type="RefSeq" id="WP_093752533.1">
    <property type="nucleotide sequence ID" value="NZ_BSYN01000006.1"/>
</dbReference>
<comment type="similarity">
    <text evidence="5">Belongs to the CDS family.</text>
</comment>
<evidence type="ECO:0000256" key="4">
    <source>
        <dbReference type="ARBA" id="ARBA00005189"/>
    </source>
</evidence>
<keyword evidence="13 24" id="KW-1133">Transmembrane helix</keyword>
<evidence type="ECO:0000256" key="1">
    <source>
        <dbReference type="ARBA" id="ARBA00001698"/>
    </source>
</evidence>
<evidence type="ECO:0000256" key="18">
    <source>
        <dbReference type="ARBA" id="ARBA00029893"/>
    </source>
</evidence>
<evidence type="ECO:0000256" key="13">
    <source>
        <dbReference type="ARBA" id="ARBA00022989"/>
    </source>
</evidence>
<gene>
    <name evidence="25" type="ORF">SAMN05660923_01585</name>
</gene>
<keyword evidence="10 25" id="KW-0808">Transferase</keyword>
<evidence type="ECO:0000256" key="8">
    <source>
        <dbReference type="ARBA" id="ARBA00022475"/>
    </source>
</evidence>
<dbReference type="Pfam" id="PF01148">
    <property type="entry name" value="CTP_transf_1"/>
    <property type="match status" value="1"/>
</dbReference>
<keyword evidence="11 24" id="KW-0812">Transmembrane</keyword>
<comment type="catalytic activity">
    <reaction evidence="1">
        <text>a 1,2-diacyl-sn-glycero-3-phosphate + CTP + H(+) = a CDP-1,2-diacyl-sn-glycerol + diphosphate</text>
        <dbReference type="Rhea" id="RHEA:16229"/>
        <dbReference type="ChEBI" id="CHEBI:15378"/>
        <dbReference type="ChEBI" id="CHEBI:33019"/>
        <dbReference type="ChEBI" id="CHEBI:37563"/>
        <dbReference type="ChEBI" id="CHEBI:58332"/>
        <dbReference type="ChEBI" id="CHEBI:58608"/>
        <dbReference type="EC" id="2.7.7.41"/>
    </reaction>
</comment>
<feature type="transmembrane region" description="Helical" evidence="24">
    <location>
        <begin position="59"/>
        <end position="92"/>
    </location>
</feature>
<evidence type="ECO:0000256" key="7">
    <source>
        <dbReference type="ARBA" id="ARBA00019373"/>
    </source>
</evidence>
<evidence type="ECO:0000256" key="11">
    <source>
        <dbReference type="ARBA" id="ARBA00022692"/>
    </source>
</evidence>
<dbReference type="PANTHER" id="PTHR46382:SF1">
    <property type="entry name" value="PHOSPHATIDATE CYTIDYLYLTRANSFERASE"/>
    <property type="match status" value="1"/>
</dbReference>
<evidence type="ECO:0000256" key="9">
    <source>
        <dbReference type="ARBA" id="ARBA00022516"/>
    </source>
</evidence>
<evidence type="ECO:0000256" key="21">
    <source>
        <dbReference type="ARBA" id="ARBA00032396"/>
    </source>
</evidence>
<feature type="transmembrane region" description="Helical" evidence="24">
    <location>
        <begin position="104"/>
        <end position="122"/>
    </location>
</feature>
<sequence length="257" mass="28943">MRNLIIRTLSGTVLVLLTLSMLYKGGFYTSFYIFILSLIGIREFYAAVNNNGFNPIKEIGYISCIGFLFNSLNIKWITLKSISLLIIIPTIFSLYRKKANVKDVMITILGIIYIPFLFQYIIHLRGSSYLWFVFIIAWGTDTFAYLIGLLFGKTKLCPKISPKKTVEGALGGILGSIFLTIIFVNYFDLSSMGKFILLSVIGSVLAQIGDLTASKIKRKTGIKDFGFIMPGHGGVLDRFDSILFIAPYVYYIVNYFI</sequence>
<dbReference type="OrthoDB" id="9799199at2"/>
<evidence type="ECO:0000313" key="25">
    <source>
        <dbReference type="EMBL" id="SDX02832.1"/>
    </source>
</evidence>
<accession>A0A1H2YC76</accession>
<keyword evidence="8" id="KW-1003">Cell membrane</keyword>
<organism evidence="25 26">
    <name type="scientific">Tepidimicrobium xylanilyticum</name>
    <dbReference type="NCBI Taxonomy" id="1123352"/>
    <lineage>
        <taxon>Bacteria</taxon>
        <taxon>Bacillati</taxon>
        <taxon>Bacillota</taxon>
        <taxon>Tissierellia</taxon>
        <taxon>Tissierellales</taxon>
        <taxon>Tepidimicrobiaceae</taxon>
        <taxon>Tepidimicrobium</taxon>
    </lineage>
</organism>
<dbReference type="GO" id="GO:0005886">
    <property type="term" value="C:plasma membrane"/>
    <property type="evidence" value="ECO:0007669"/>
    <property type="project" value="UniProtKB-SubCell"/>
</dbReference>
<evidence type="ECO:0000256" key="2">
    <source>
        <dbReference type="ARBA" id="ARBA00004651"/>
    </source>
</evidence>
<evidence type="ECO:0000256" key="16">
    <source>
        <dbReference type="ARBA" id="ARBA00023209"/>
    </source>
</evidence>
<evidence type="ECO:0000256" key="5">
    <source>
        <dbReference type="ARBA" id="ARBA00010185"/>
    </source>
</evidence>
<evidence type="ECO:0000256" key="14">
    <source>
        <dbReference type="ARBA" id="ARBA00023098"/>
    </source>
</evidence>
<comment type="pathway">
    <text evidence="4">Lipid metabolism.</text>
</comment>
<comment type="subcellular location">
    <subcellularLocation>
        <location evidence="2">Cell membrane</location>
        <topology evidence="2">Multi-pass membrane protein</topology>
    </subcellularLocation>
</comment>
<comment type="pathway">
    <text evidence="3">Phospholipid metabolism; CDP-diacylglycerol biosynthesis; CDP-diacylglycerol from sn-glycerol 3-phosphate: step 3/3.</text>
</comment>
<keyword evidence="17" id="KW-1208">Phospholipid metabolism</keyword>
<evidence type="ECO:0000256" key="17">
    <source>
        <dbReference type="ARBA" id="ARBA00023264"/>
    </source>
</evidence>
<keyword evidence="26" id="KW-1185">Reference proteome</keyword>